<evidence type="ECO:0000256" key="2">
    <source>
        <dbReference type="ARBA" id="ARBA00022448"/>
    </source>
</evidence>
<dbReference type="PANTHER" id="PTHR43820:SF4">
    <property type="entry name" value="HIGH-AFFINITY BRANCHED-CHAIN AMINO ACID TRANSPORT ATP-BINDING PROTEIN LIVF"/>
    <property type="match status" value="1"/>
</dbReference>
<protein>
    <recommendedName>
        <fullName evidence="4">ABC transporter domain-containing protein</fullName>
    </recommendedName>
</protein>
<keyword evidence="2" id="KW-0813">Transport</keyword>
<dbReference type="AlphaFoldDB" id="A0A1J0VRR7"/>
<name>A0A1J0VRR7_9NOCA</name>
<organism evidence="5 6">
    <name type="scientific">Nocardia mangyaensis</name>
    <dbReference type="NCBI Taxonomy" id="2213200"/>
    <lineage>
        <taxon>Bacteria</taxon>
        <taxon>Bacillati</taxon>
        <taxon>Actinomycetota</taxon>
        <taxon>Actinomycetes</taxon>
        <taxon>Mycobacteriales</taxon>
        <taxon>Nocardiaceae</taxon>
        <taxon>Nocardia</taxon>
    </lineage>
</organism>
<evidence type="ECO:0000256" key="1">
    <source>
        <dbReference type="ARBA" id="ARBA00005417"/>
    </source>
</evidence>
<dbReference type="Gene3D" id="3.40.50.300">
    <property type="entry name" value="P-loop containing nucleotide triphosphate hydrolases"/>
    <property type="match status" value="1"/>
</dbReference>
<evidence type="ECO:0000313" key="5">
    <source>
        <dbReference type="EMBL" id="APE34705.1"/>
    </source>
</evidence>
<comment type="similarity">
    <text evidence="1">Belongs to the ABC transporter superfamily.</text>
</comment>
<gene>
    <name evidence="5" type="ORF">BOX37_12920</name>
</gene>
<reference evidence="5" key="1">
    <citation type="submission" date="2016-11" db="EMBL/GenBank/DDBJ databases">
        <authorList>
            <person name="Jaros S."/>
            <person name="Januszkiewicz K."/>
            <person name="Wedrychowicz H."/>
        </authorList>
    </citation>
    <scope>NUCLEOTIDE SEQUENCE [LARGE SCALE GENOMIC DNA]</scope>
    <source>
        <strain evidence="5">Y48</strain>
    </source>
</reference>
<evidence type="ECO:0000313" key="6">
    <source>
        <dbReference type="Proteomes" id="UP000183810"/>
    </source>
</evidence>
<dbReference type="Proteomes" id="UP000183810">
    <property type="component" value="Chromosome"/>
</dbReference>
<accession>A0A1J0VRR7</accession>
<dbReference type="PANTHER" id="PTHR43820">
    <property type="entry name" value="HIGH-AFFINITY BRANCHED-CHAIN AMINO ACID TRANSPORT ATP-BINDING PROTEIN LIVF"/>
    <property type="match status" value="1"/>
</dbReference>
<dbReference type="RefSeq" id="WP_071927887.1">
    <property type="nucleotide sequence ID" value="NZ_CP018082.1"/>
</dbReference>
<feature type="domain" description="ABC transporter" evidence="4">
    <location>
        <begin position="3"/>
        <end position="124"/>
    </location>
</feature>
<evidence type="ECO:0000256" key="3">
    <source>
        <dbReference type="ARBA" id="ARBA00022970"/>
    </source>
</evidence>
<proteinExistence type="inferred from homology"/>
<dbReference type="GO" id="GO:0016887">
    <property type="term" value="F:ATP hydrolysis activity"/>
    <property type="evidence" value="ECO:0007669"/>
    <property type="project" value="InterPro"/>
</dbReference>
<dbReference type="GO" id="GO:0015658">
    <property type="term" value="F:branched-chain amino acid transmembrane transporter activity"/>
    <property type="evidence" value="ECO:0007669"/>
    <property type="project" value="TreeGrafter"/>
</dbReference>
<dbReference type="SUPFAM" id="SSF52540">
    <property type="entry name" value="P-loop containing nucleoside triphosphate hydrolases"/>
    <property type="match status" value="1"/>
</dbReference>
<dbReference type="InterPro" id="IPR052156">
    <property type="entry name" value="BCAA_Transport_ATP-bd_LivF"/>
</dbReference>
<dbReference type="KEGG" id="nsl:BOX37_12920"/>
<dbReference type="GO" id="GO:0005524">
    <property type="term" value="F:ATP binding"/>
    <property type="evidence" value="ECO:0007669"/>
    <property type="project" value="InterPro"/>
</dbReference>
<keyword evidence="3" id="KW-0029">Amino-acid transport</keyword>
<dbReference type="EMBL" id="CP018082">
    <property type="protein sequence ID" value="APE34705.1"/>
    <property type="molecule type" value="Genomic_DNA"/>
</dbReference>
<evidence type="ECO:0000259" key="4">
    <source>
        <dbReference type="Pfam" id="PF00005"/>
    </source>
</evidence>
<keyword evidence="6" id="KW-1185">Reference proteome</keyword>
<dbReference type="InterPro" id="IPR003439">
    <property type="entry name" value="ABC_transporter-like_ATP-bd"/>
</dbReference>
<dbReference type="Pfam" id="PF00005">
    <property type="entry name" value="ABC_tran"/>
    <property type="match status" value="1"/>
</dbReference>
<dbReference type="InterPro" id="IPR027417">
    <property type="entry name" value="P-loop_NTPase"/>
</dbReference>
<sequence>MIRDVCIEVRPAEIVAFRGPSGAGKTTLLLTAVGVLPAKAGTFRVLGSGVRRGAHHQVRRGLAFVPEDRSVIRSLNVRDNLLLGAGSVDAAIQVFPELGTLLDRSAGLLSGGEQKMLTLARALIIR</sequence>
<dbReference type="GO" id="GO:0015807">
    <property type="term" value="P:L-amino acid transport"/>
    <property type="evidence" value="ECO:0007669"/>
    <property type="project" value="TreeGrafter"/>
</dbReference>